<organism evidence="2 3">
    <name type="scientific">Arabidopsis suecica</name>
    <name type="common">Swedish thale-cress</name>
    <name type="synonym">Cardaminopsis suecica</name>
    <dbReference type="NCBI Taxonomy" id="45249"/>
    <lineage>
        <taxon>Eukaryota</taxon>
        <taxon>Viridiplantae</taxon>
        <taxon>Streptophyta</taxon>
        <taxon>Embryophyta</taxon>
        <taxon>Tracheophyta</taxon>
        <taxon>Spermatophyta</taxon>
        <taxon>Magnoliopsida</taxon>
        <taxon>eudicotyledons</taxon>
        <taxon>Gunneridae</taxon>
        <taxon>Pentapetalae</taxon>
        <taxon>rosids</taxon>
        <taxon>malvids</taxon>
        <taxon>Brassicales</taxon>
        <taxon>Brassicaceae</taxon>
        <taxon>Camelineae</taxon>
        <taxon>Arabidopsis</taxon>
    </lineage>
</organism>
<gene>
    <name evidence="2" type="ORF">ISN44_Un131g000060</name>
</gene>
<feature type="compositionally biased region" description="Polar residues" evidence="1">
    <location>
        <begin position="1"/>
        <end position="52"/>
    </location>
</feature>
<dbReference type="InterPro" id="IPR004252">
    <property type="entry name" value="Probable_transposase_24"/>
</dbReference>
<feature type="compositionally biased region" description="Polar residues" evidence="1">
    <location>
        <begin position="166"/>
        <end position="189"/>
    </location>
</feature>
<protein>
    <submittedName>
        <fullName evidence="2">Putative transposase Ptta/En/Spm plant</fullName>
    </submittedName>
</protein>
<feature type="region of interest" description="Disordered" evidence="1">
    <location>
        <begin position="1"/>
        <end position="72"/>
    </location>
</feature>
<comment type="caution">
    <text evidence="2">The sequence shown here is derived from an EMBL/GenBank/DDBJ whole genome shotgun (WGS) entry which is preliminary data.</text>
</comment>
<feature type="region of interest" description="Disordered" evidence="1">
    <location>
        <begin position="162"/>
        <end position="207"/>
    </location>
</feature>
<proteinExistence type="predicted"/>
<evidence type="ECO:0000256" key="1">
    <source>
        <dbReference type="SAM" id="MobiDB-lite"/>
    </source>
</evidence>
<reference evidence="2 3" key="1">
    <citation type="submission" date="2020-12" db="EMBL/GenBank/DDBJ databases">
        <title>Concerted genomic and epigenomic changes stabilize Arabidopsis allopolyploids.</title>
        <authorList>
            <person name="Chen Z."/>
        </authorList>
    </citation>
    <scope>NUCLEOTIDE SEQUENCE [LARGE SCALE GENOMIC DNA]</scope>
    <source>
        <strain evidence="2">As9502</strain>
        <tissue evidence="2">Leaf</tissue>
    </source>
</reference>
<name>A0A8T1XG22_ARASU</name>
<dbReference type="AlphaFoldDB" id="A0A8T1XG22"/>
<evidence type="ECO:0000313" key="3">
    <source>
        <dbReference type="Proteomes" id="UP000694251"/>
    </source>
</evidence>
<dbReference type="EMBL" id="JAEFBJ010000131">
    <property type="protein sequence ID" value="KAG7529618.1"/>
    <property type="molecule type" value="Genomic_DNA"/>
</dbReference>
<sequence length="322" mass="35761">MGHYRNFTNNRGQRSNGSTAIRSSQSSPHSTTRACPQTTKPVQRSPSLSPHNTPVHETDQNYTHAPSPHEGQAHYQMGELSLEKLLISPGQSGHTKLDPKRPPRKHWLIMKLGRWSLTTSKDTSLNLTLTSHRHLRRLLTLGFTCLRQESACVILLASGKSENKSGKCSKSRNTSVASHGPSRHTSGQKTYAKRALESAEKNGGQLPPIVQTMEQTHKRNNGEFIDGFVKQICKEVSAKILEQESQLSRGDYGQPGGLSTAAKNQIMFEATPKNKKGRYYGVGSIPIISSASVDRHAQDDFVDQETYEAEKKRNDKLLKLQL</sequence>
<dbReference type="OrthoDB" id="1913335at2759"/>
<keyword evidence="3" id="KW-1185">Reference proteome</keyword>
<accession>A0A8T1XG22</accession>
<evidence type="ECO:0000313" key="2">
    <source>
        <dbReference type="EMBL" id="KAG7529618.1"/>
    </source>
</evidence>
<dbReference type="Pfam" id="PF03004">
    <property type="entry name" value="Transposase_24"/>
    <property type="match status" value="1"/>
</dbReference>
<dbReference type="Proteomes" id="UP000694251">
    <property type="component" value="Unassembled WGS sequence"/>
</dbReference>